<keyword evidence="1" id="KW-0472">Membrane</keyword>
<dbReference type="AlphaFoldDB" id="A0A1D7QT86"/>
<gene>
    <name evidence="2" type="ORF">BBEV_0850</name>
</gene>
<dbReference type="Proteomes" id="UP000094463">
    <property type="component" value="Chromosome"/>
</dbReference>
<keyword evidence="1" id="KW-1133">Transmembrane helix</keyword>
<evidence type="ECO:0000313" key="3">
    <source>
        <dbReference type="Proteomes" id="UP000094463"/>
    </source>
</evidence>
<keyword evidence="1" id="KW-0812">Transmembrane</keyword>
<protein>
    <submittedName>
        <fullName evidence="2">Uncharacterized protein</fullName>
    </submittedName>
</protein>
<evidence type="ECO:0000256" key="1">
    <source>
        <dbReference type="SAM" id="Phobius"/>
    </source>
</evidence>
<dbReference type="Pfam" id="PF20312">
    <property type="entry name" value="DUF6608"/>
    <property type="match status" value="1"/>
</dbReference>
<dbReference type="EMBL" id="CP012502">
    <property type="protein sequence ID" value="AOM82221.1"/>
    <property type="molecule type" value="Genomic_DNA"/>
</dbReference>
<organism evidence="2 3">
    <name type="scientific">Salisediminibacterium beveridgei</name>
    <dbReference type="NCBI Taxonomy" id="632773"/>
    <lineage>
        <taxon>Bacteria</taxon>
        <taxon>Bacillati</taxon>
        <taxon>Bacillota</taxon>
        <taxon>Bacilli</taxon>
        <taxon>Bacillales</taxon>
        <taxon>Bacillaceae</taxon>
        <taxon>Salisediminibacterium</taxon>
    </lineage>
</organism>
<name>A0A1D7QT86_9BACI</name>
<sequence length="131" mass="15162">MRLNLSLKNALILICIVYTLLTVLSSSYALMVGVTSDTHFHLLARFMVTAVGIGSILLFNLFPEWKLWKRFVMHYTVTMGLIWGLVWFSGFFTELHPNAYRDIFLNFTPVYLLIAAGFLIREHFKNRKITA</sequence>
<feature type="transmembrane region" description="Helical" evidence="1">
    <location>
        <begin position="71"/>
        <end position="91"/>
    </location>
</feature>
<accession>A0A1D7QT86</accession>
<proteinExistence type="predicted"/>
<reference evidence="2 3" key="1">
    <citation type="submission" date="2015-08" db="EMBL/GenBank/DDBJ databases">
        <title>The complete genome sequence of Bacillus beveridgei MLTeJB.</title>
        <authorList>
            <person name="Hanson T.E."/>
            <person name="Mesa C."/>
            <person name="Basesman S.M."/>
            <person name="Oremland R.S."/>
        </authorList>
    </citation>
    <scope>NUCLEOTIDE SEQUENCE [LARGE SCALE GENOMIC DNA]</scope>
    <source>
        <strain evidence="2 3">MLTeJB</strain>
    </source>
</reference>
<evidence type="ECO:0000313" key="2">
    <source>
        <dbReference type="EMBL" id="AOM82221.1"/>
    </source>
</evidence>
<dbReference type="KEGG" id="bbev:BBEV_0850"/>
<keyword evidence="3" id="KW-1185">Reference proteome</keyword>
<feature type="transmembrane region" description="Helical" evidence="1">
    <location>
        <begin position="103"/>
        <end position="120"/>
    </location>
</feature>
<dbReference type="InterPro" id="IPR046716">
    <property type="entry name" value="DUF6608"/>
</dbReference>
<feature type="transmembrane region" description="Helical" evidence="1">
    <location>
        <begin position="39"/>
        <end position="59"/>
    </location>
</feature>